<dbReference type="AlphaFoldDB" id="A0A1X7A2C7"/>
<proteinExistence type="predicted"/>
<dbReference type="SUPFAM" id="SSF56059">
    <property type="entry name" value="Glutathione synthetase ATP-binding domain-like"/>
    <property type="match status" value="1"/>
</dbReference>
<keyword evidence="5" id="KW-1185">Reference proteome</keyword>
<dbReference type="Gene3D" id="3.40.50.261">
    <property type="entry name" value="Succinyl-CoA synthetase domains"/>
    <property type="match status" value="2"/>
</dbReference>
<dbReference type="SUPFAM" id="SSF51735">
    <property type="entry name" value="NAD(P)-binding Rossmann-fold domains"/>
    <property type="match status" value="1"/>
</dbReference>
<evidence type="ECO:0000256" key="1">
    <source>
        <dbReference type="ARBA" id="ARBA00022532"/>
    </source>
</evidence>
<dbReference type="InterPro" id="IPR013815">
    <property type="entry name" value="ATP_grasp_subdomain_1"/>
</dbReference>
<dbReference type="InterPro" id="IPR032875">
    <property type="entry name" value="Succ_CoA_lig_flav_dom"/>
</dbReference>
<dbReference type="SMART" id="SM00881">
    <property type="entry name" value="CoA_binding"/>
    <property type="match status" value="1"/>
</dbReference>
<dbReference type="GO" id="GO:0005524">
    <property type="term" value="F:ATP binding"/>
    <property type="evidence" value="ECO:0007669"/>
    <property type="project" value="InterPro"/>
</dbReference>
<dbReference type="Gene3D" id="3.40.50.720">
    <property type="entry name" value="NAD(P)-binding Rossmann-like Domain"/>
    <property type="match status" value="1"/>
</dbReference>
<feature type="region of interest" description="Disordered" evidence="2">
    <location>
        <begin position="499"/>
        <end position="520"/>
    </location>
</feature>
<dbReference type="Pfam" id="PF13380">
    <property type="entry name" value="CoA_binding_2"/>
    <property type="match status" value="1"/>
</dbReference>
<sequence length="687" mass="72119">MPATAGAIYTLTIWPRMTKNLKRLFQPKSIAIIGGGAWCEQVIKQSVRMDFAGQIWPVHPKSEEISGFNAFKSVQDLPEAPDAVFIGVNRHATIQLIGELSELGAGGAVCFASGFSEAVAEDEAGHDLQAELVAAAGDMPILGPNCYGFVNALDGALLWPDQHGCQRVDKGVAILTQSSNISINLTMQQRGLPIAYMVTCGNMAQTTQAQIASALIDDPRVTAVGLHIEGFKDLRDWEVLAQKAHAKGVPLVALKVGASEQAQQATVSHTASLAGSDAGAQAFLDRLGIPRLGALPDMLETLKLLHCYGPLPDGKIASISCSGGEASLIADMAVGTGLDFPKLTDRQKAALRAALGPMVALNNPLDYHTYIWRDQDAMAQAWSGMTGDDISMTFSIVDYPTTDPIDWTCATNAALKVRADTGARFGVVATLPELLPQDVAQQLMEGGVVPIMGLREVLSATKAASNIGVPSAEPVTIPGEIGEAQLVSEANSKAALATHGLPTPQNRSVRGEGEAAQASQELRPPFAIKGVGLAHKSEHAAVRLEIMPEDVAATAKDIGTGEILIEEMITGTVAELLVGVVRDPAHGYVLTLGAGGVMTEILRDTTSLLLPASADDIRAALGKLNIAPLLAGYRGKPSADMDAIVNAVDSVQAYVLANTDTVSEVEINPLLCTPDRAVAVDALIRKA</sequence>
<evidence type="ECO:0000256" key="2">
    <source>
        <dbReference type="SAM" id="MobiDB-lite"/>
    </source>
</evidence>
<reference evidence="4 5" key="1">
    <citation type="submission" date="2017-03" db="EMBL/GenBank/DDBJ databases">
        <authorList>
            <person name="Afonso C.L."/>
            <person name="Miller P.J."/>
            <person name="Scott M.A."/>
            <person name="Spackman E."/>
            <person name="Goraichik I."/>
            <person name="Dimitrov K.M."/>
            <person name="Suarez D.L."/>
            <person name="Swayne D.E."/>
        </authorList>
    </citation>
    <scope>NUCLEOTIDE SEQUENCE [LARGE SCALE GENOMIC DNA]</scope>
    <source>
        <strain evidence="4 5">CECT 7450</strain>
    </source>
</reference>
<dbReference type="InterPro" id="IPR016102">
    <property type="entry name" value="Succinyl-CoA_synth-like"/>
</dbReference>
<dbReference type="PANTHER" id="PTHR42793">
    <property type="entry name" value="COA BINDING DOMAIN CONTAINING PROTEIN"/>
    <property type="match status" value="1"/>
</dbReference>
<gene>
    <name evidence="4" type="ORF">ROA7450_03659</name>
</gene>
<dbReference type="EMBL" id="FWFX01000015">
    <property type="protein sequence ID" value="SLN68346.1"/>
    <property type="molecule type" value="Genomic_DNA"/>
</dbReference>
<dbReference type="FunFam" id="3.40.50.261:FF:000021">
    <property type="entry name" value="Acetyl-CoA synthetase, putative"/>
    <property type="match status" value="1"/>
</dbReference>
<organism evidence="4 5">
    <name type="scientific">Roseovarius albus</name>
    <dbReference type="NCBI Taxonomy" id="1247867"/>
    <lineage>
        <taxon>Bacteria</taxon>
        <taxon>Pseudomonadati</taxon>
        <taxon>Pseudomonadota</taxon>
        <taxon>Alphaproteobacteria</taxon>
        <taxon>Rhodobacterales</taxon>
        <taxon>Roseobacteraceae</taxon>
        <taxon>Roseovarius</taxon>
    </lineage>
</organism>
<keyword evidence="1" id="KW-0816">Tricarboxylic acid cycle</keyword>
<dbReference type="Gene3D" id="3.30.1490.20">
    <property type="entry name" value="ATP-grasp fold, A domain"/>
    <property type="match status" value="1"/>
</dbReference>
<dbReference type="Gene3D" id="3.30.470.20">
    <property type="entry name" value="ATP-grasp fold, B domain"/>
    <property type="match status" value="1"/>
</dbReference>
<evidence type="ECO:0000313" key="5">
    <source>
        <dbReference type="Proteomes" id="UP000193061"/>
    </source>
</evidence>
<dbReference type="SUPFAM" id="SSF52210">
    <property type="entry name" value="Succinyl-CoA synthetase domains"/>
    <property type="match status" value="2"/>
</dbReference>
<dbReference type="GO" id="GO:0006099">
    <property type="term" value="P:tricarboxylic acid cycle"/>
    <property type="evidence" value="ECO:0007669"/>
    <property type="project" value="UniProtKB-KW"/>
</dbReference>
<dbReference type="InterPro" id="IPR003781">
    <property type="entry name" value="CoA-bd"/>
</dbReference>
<accession>A0A1X7A2C7</accession>
<protein>
    <recommendedName>
        <fullName evidence="3">CoA-binding domain-containing protein</fullName>
    </recommendedName>
</protein>
<dbReference type="Pfam" id="PF13607">
    <property type="entry name" value="Succ_CoA_lig"/>
    <property type="match status" value="1"/>
</dbReference>
<evidence type="ECO:0000259" key="3">
    <source>
        <dbReference type="SMART" id="SM00881"/>
    </source>
</evidence>
<dbReference type="Pfam" id="PF13549">
    <property type="entry name" value="ATP-grasp_5"/>
    <property type="match status" value="1"/>
</dbReference>
<evidence type="ECO:0000313" key="4">
    <source>
        <dbReference type="EMBL" id="SLN68346.1"/>
    </source>
</evidence>
<dbReference type="PANTHER" id="PTHR42793:SF4">
    <property type="entry name" value="BLL6376 PROTEIN"/>
    <property type="match status" value="1"/>
</dbReference>
<dbReference type="Proteomes" id="UP000193061">
    <property type="component" value="Unassembled WGS sequence"/>
</dbReference>
<name>A0A1X7A2C7_9RHOB</name>
<feature type="domain" description="CoA-binding" evidence="3">
    <location>
        <begin position="24"/>
        <end position="115"/>
    </location>
</feature>
<dbReference type="InterPro" id="IPR036291">
    <property type="entry name" value="NAD(P)-bd_dom_sf"/>
</dbReference>